<organism evidence="1 2">
    <name type="scientific">Pseudomonas fluorescens</name>
    <dbReference type="NCBI Taxonomy" id="294"/>
    <lineage>
        <taxon>Bacteria</taxon>
        <taxon>Pseudomonadati</taxon>
        <taxon>Pseudomonadota</taxon>
        <taxon>Gammaproteobacteria</taxon>
        <taxon>Pseudomonadales</taxon>
        <taxon>Pseudomonadaceae</taxon>
        <taxon>Pseudomonas</taxon>
    </lineage>
</organism>
<dbReference type="RefSeq" id="WP_054597614.1">
    <property type="nucleotide sequence ID" value="NZ_CP012830.1"/>
</dbReference>
<protein>
    <submittedName>
        <fullName evidence="1">Uncharacterized protein</fullName>
    </submittedName>
</protein>
<gene>
    <name evidence="1" type="ORF">AO353_26365</name>
</gene>
<accession>A0A0N7H0Y2</accession>
<evidence type="ECO:0000313" key="2">
    <source>
        <dbReference type="Proteomes" id="UP000066487"/>
    </source>
</evidence>
<dbReference type="OrthoDB" id="6917005at2"/>
<reference evidence="1 2" key="2">
    <citation type="journal article" date="2018" name="Nature">
        <title>Mutant phenotypes for thousands of bacterial genes of unknown function.</title>
        <authorList>
            <person name="Price M.N."/>
            <person name="Wetmore K.M."/>
            <person name="Waters R.J."/>
            <person name="Callaghan M."/>
            <person name="Ray J."/>
            <person name="Liu H."/>
            <person name="Kuehl J.V."/>
            <person name="Melnyk R.A."/>
            <person name="Lamson J.S."/>
            <person name="Suh Y."/>
            <person name="Carlson H.K."/>
            <person name="Esquivel Z."/>
            <person name="Sadeeshkumar H."/>
            <person name="Chakraborty R."/>
            <person name="Zane G.M."/>
            <person name="Rubin B.E."/>
            <person name="Wall J.D."/>
            <person name="Visel A."/>
            <person name="Bristow J."/>
            <person name="Blow M.J."/>
            <person name="Arkin A.P."/>
            <person name="Deutschbauer A.M."/>
        </authorList>
    </citation>
    <scope>NUCLEOTIDE SEQUENCE [LARGE SCALE GENOMIC DNA]</scope>
    <source>
        <strain evidence="1 2">FW300-N2E3</strain>
    </source>
</reference>
<evidence type="ECO:0000313" key="1">
    <source>
        <dbReference type="EMBL" id="ALI04412.1"/>
    </source>
</evidence>
<proteinExistence type="predicted"/>
<dbReference type="Proteomes" id="UP000066487">
    <property type="component" value="Chromosome"/>
</dbReference>
<dbReference type="EMBL" id="CP012830">
    <property type="protein sequence ID" value="ALI04412.1"/>
    <property type="molecule type" value="Genomic_DNA"/>
</dbReference>
<reference evidence="2" key="1">
    <citation type="submission" date="2015-09" db="EMBL/GenBank/DDBJ databases">
        <title>Whole genome sequence of Pseudomonas fluorescens FW300-N2E3.</title>
        <authorList>
            <person name="Ray J."/>
            <person name="Melnyk R."/>
            <person name="Deutschbauer A."/>
        </authorList>
    </citation>
    <scope>NUCLEOTIDE SEQUENCE [LARGE SCALE GENOMIC DNA]</scope>
    <source>
        <strain evidence="2">FW300-N2E3</strain>
    </source>
</reference>
<name>A0A0N7H0Y2_PSEFL</name>
<dbReference type="AlphaFoldDB" id="A0A0N7H0Y2"/>
<sequence>MTKIICAKEFDICVSMSDVVTWQDGEKTPDIDLQAVFNILGIPANILDLHNLYFAHSYNGTGDVHVYHAENNGGSILAVNMYRDLTDQLDLTLICLRVESPDFELALSHLRSFFDKTKCQVAFEQFGHSLRLHAMLDESRYPRPVEEDNDFMQQ</sequence>